<gene>
    <name evidence="9" type="ORF">L9S41_12935</name>
</gene>
<evidence type="ECO:0000256" key="2">
    <source>
        <dbReference type="ARBA" id="ARBA00022840"/>
    </source>
</evidence>
<evidence type="ECO:0000256" key="5">
    <source>
        <dbReference type="ARBA" id="ARBA00023163"/>
    </source>
</evidence>
<evidence type="ECO:0000256" key="1">
    <source>
        <dbReference type="ARBA" id="ARBA00022741"/>
    </source>
</evidence>
<dbReference type="InterPro" id="IPR027417">
    <property type="entry name" value="P-loop_NTPase"/>
</dbReference>
<evidence type="ECO:0000256" key="4">
    <source>
        <dbReference type="ARBA" id="ARBA00023125"/>
    </source>
</evidence>
<feature type="domain" description="Sigma-54 factor interaction" evidence="7">
    <location>
        <begin position="144"/>
        <end position="368"/>
    </location>
</feature>
<dbReference type="SMART" id="SM00448">
    <property type="entry name" value="REC"/>
    <property type="match status" value="1"/>
</dbReference>
<dbReference type="PRINTS" id="PR01590">
    <property type="entry name" value="HTHFIS"/>
</dbReference>
<dbReference type="Gene3D" id="1.10.10.60">
    <property type="entry name" value="Homeodomain-like"/>
    <property type="match status" value="1"/>
</dbReference>
<dbReference type="InterPro" id="IPR001789">
    <property type="entry name" value="Sig_transdc_resp-reg_receiver"/>
</dbReference>
<dbReference type="InterPro" id="IPR025943">
    <property type="entry name" value="Sigma_54_int_dom_ATP-bd_2"/>
</dbReference>
<dbReference type="CDD" id="cd00009">
    <property type="entry name" value="AAA"/>
    <property type="match status" value="1"/>
</dbReference>
<dbReference type="PANTHER" id="PTHR32071">
    <property type="entry name" value="TRANSCRIPTIONAL REGULATORY PROTEIN"/>
    <property type="match status" value="1"/>
</dbReference>
<dbReference type="SMART" id="SM00382">
    <property type="entry name" value="AAA"/>
    <property type="match status" value="1"/>
</dbReference>
<dbReference type="InterPro" id="IPR025944">
    <property type="entry name" value="Sigma_54_int_dom_CS"/>
</dbReference>
<keyword evidence="5" id="KW-0804">Transcription</keyword>
<keyword evidence="10" id="KW-1185">Reference proteome</keyword>
<keyword evidence="3" id="KW-0805">Transcription regulation</keyword>
<feature type="modified residue" description="4-aspartylphosphate" evidence="6">
    <location>
        <position position="54"/>
    </location>
</feature>
<evidence type="ECO:0000256" key="6">
    <source>
        <dbReference type="PROSITE-ProRule" id="PRU00169"/>
    </source>
</evidence>
<dbReference type="Pfam" id="PF02954">
    <property type="entry name" value="HTH_8"/>
    <property type="match status" value="1"/>
</dbReference>
<dbReference type="Proteomes" id="UP001060414">
    <property type="component" value="Chromosome"/>
</dbReference>
<dbReference type="Pfam" id="PF25601">
    <property type="entry name" value="AAA_lid_14"/>
    <property type="match status" value="1"/>
</dbReference>
<dbReference type="InterPro" id="IPR002078">
    <property type="entry name" value="Sigma_54_int"/>
</dbReference>
<evidence type="ECO:0000259" key="7">
    <source>
        <dbReference type="PROSITE" id="PS50045"/>
    </source>
</evidence>
<dbReference type="InterPro" id="IPR011006">
    <property type="entry name" value="CheY-like_superfamily"/>
</dbReference>
<keyword evidence="2" id="KW-0067">ATP-binding</keyword>
<dbReference type="SUPFAM" id="SSF46689">
    <property type="entry name" value="Homeodomain-like"/>
    <property type="match status" value="1"/>
</dbReference>
<accession>A0ABY5ZL93</accession>
<dbReference type="Gene3D" id="3.40.50.300">
    <property type="entry name" value="P-loop containing nucleotide triphosphate hydrolases"/>
    <property type="match status" value="1"/>
</dbReference>
<proteinExistence type="predicted"/>
<evidence type="ECO:0000313" key="9">
    <source>
        <dbReference type="EMBL" id="UWZ78580.1"/>
    </source>
</evidence>
<sequence length="449" mass="49531">MPKASLLIIEDDVSLRRVLEFSLEEAGYQVLTAPDGQAGLELFREARPPLVITDIAMPGMSGYEVLKTIKEESPETLVVVITAFGSVEKAVDAMKIGAYDYLTKPFGRDELRLVVAKALAFRGLQEENARLREELHERVDFSSIVGISEKMQQVFDMVRRVANTEATVLLLGESGTGKELVAGAIHHGSERAAGPLVPVNCAAIPHELLESELFGHVRGAFTGAVRDRSGKFAQADGGTLFLDEVGELPADLQPKLLRALQERVIEPVGGSPRKVDVRVVAATNLNLEEAVAGGQFREDLYYRLAVIPVYLPALRERLDDIPVLVRHFLNKHGGQGVRVSDALLRQLAAHSWPGNVRELENCVERMLILRRSDQLDVEDFRPVAGLTGKASQPRVLNLPEGGYALEDLEKEAVLEALRRCDGNQTRAAAFLRIPRHTLIYRMEKYGIPK</sequence>
<dbReference type="InterPro" id="IPR009057">
    <property type="entry name" value="Homeodomain-like_sf"/>
</dbReference>
<dbReference type="PROSITE" id="PS00675">
    <property type="entry name" value="SIGMA54_INTERACT_1"/>
    <property type="match status" value="1"/>
</dbReference>
<keyword evidence="4" id="KW-0238">DNA-binding</keyword>
<dbReference type="PROSITE" id="PS00676">
    <property type="entry name" value="SIGMA54_INTERACT_2"/>
    <property type="match status" value="1"/>
</dbReference>
<dbReference type="PANTHER" id="PTHR32071:SF113">
    <property type="entry name" value="ALGINATE BIOSYNTHESIS TRANSCRIPTIONAL REGULATORY PROTEIN ALGB"/>
    <property type="match status" value="1"/>
</dbReference>
<dbReference type="Gene3D" id="3.40.50.2300">
    <property type="match status" value="1"/>
</dbReference>
<name>A0ABY5ZL93_9BACT</name>
<dbReference type="InterPro" id="IPR002197">
    <property type="entry name" value="HTH_Fis"/>
</dbReference>
<organism evidence="9 10">
    <name type="scientific">Geoalkalibacter halelectricus</name>
    <dbReference type="NCBI Taxonomy" id="2847045"/>
    <lineage>
        <taxon>Bacteria</taxon>
        <taxon>Pseudomonadati</taxon>
        <taxon>Thermodesulfobacteriota</taxon>
        <taxon>Desulfuromonadia</taxon>
        <taxon>Desulfuromonadales</taxon>
        <taxon>Geoalkalibacteraceae</taxon>
        <taxon>Geoalkalibacter</taxon>
    </lineage>
</organism>
<feature type="domain" description="Response regulatory" evidence="8">
    <location>
        <begin position="5"/>
        <end position="119"/>
    </location>
</feature>
<protein>
    <submittedName>
        <fullName evidence="9">Sigma-54 dependent transcriptional regulator</fullName>
    </submittedName>
</protein>
<evidence type="ECO:0000313" key="10">
    <source>
        <dbReference type="Proteomes" id="UP001060414"/>
    </source>
</evidence>
<dbReference type="PROSITE" id="PS50045">
    <property type="entry name" value="SIGMA54_INTERACT_4"/>
    <property type="match status" value="1"/>
</dbReference>
<keyword evidence="1" id="KW-0547">Nucleotide-binding</keyword>
<dbReference type="InterPro" id="IPR058031">
    <property type="entry name" value="AAA_lid_NorR"/>
</dbReference>
<reference evidence="9" key="1">
    <citation type="journal article" date="2022" name="Environ. Microbiol.">
        <title>Geoalkalibacter halelectricus SAP #1 sp. nov. possessing extracellular electron transfer and mineral#reducing capabilities from a haloalkaline environment.</title>
        <authorList>
            <person name="Yadav S."/>
            <person name="Singh R."/>
            <person name="Sundharam S.S."/>
            <person name="Chaudhary S."/>
            <person name="Krishnamurthi S."/>
            <person name="Patil S.A."/>
        </authorList>
    </citation>
    <scope>NUCLEOTIDE SEQUENCE</scope>
    <source>
        <strain evidence="9">SAP-1</strain>
    </source>
</reference>
<dbReference type="InterPro" id="IPR003593">
    <property type="entry name" value="AAA+_ATPase"/>
</dbReference>
<dbReference type="Pfam" id="PF00072">
    <property type="entry name" value="Response_reg"/>
    <property type="match status" value="1"/>
</dbReference>
<dbReference type="PROSITE" id="PS50110">
    <property type="entry name" value="RESPONSE_REGULATORY"/>
    <property type="match status" value="1"/>
</dbReference>
<dbReference type="Gene3D" id="1.10.8.60">
    <property type="match status" value="1"/>
</dbReference>
<evidence type="ECO:0000256" key="3">
    <source>
        <dbReference type="ARBA" id="ARBA00023015"/>
    </source>
</evidence>
<dbReference type="EMBL" id="CP092109">
    <property type="protein sequence ID" value="UWZ78580.1"/>
    <property type="molecule type" value="Genomic_DNA"/>
</dbReference>
<dbReference type="RefSeq" id="WP_260746934.1">
    <property type="nucleotide sequence ID" value="NZ_CP092109.1"/>
</dbReference>
<dbReference type="InterPro" id="IPR025662">
    <property type="entry name" value="Sigma_54_int_dom_ATP-bd_1"/>
</dbReference>
<dbReference type="Pfam" id="PF00158">
    <property type="entry name" value="Sigma54_activat"/>
    <property type="match status" value="1"/>
</dbReference>
<dbReference type="PROSITE" id="PS00688">
    <property type="entry name" value="SIGMA54_INTERACT_3"/>
    <property type="match status" value="1"/>
</dbReference>
<dbReference type="SUPFAM" id="SSF52540">
    <property type="entry name" value="P-loop containing nucleoside triphosphate hydrolases"/>
    <property type="match status" value="1"/>
</dbReference>
<dbReference type="SUPFAM" id="SSF52172">
    <property type="entry name" value="CheY-like"/>
    <property type="match status" value="1"/>
</dbReference>
<keyword evidence="6" id="KW-0597">Phosphoprotein</keyword>
<evidence type="ECO:0000259" key="8">
    <source>
        <dbReference type="PROSITE" id="PS50110"/>
    </source>
</evidence>